<keyword evidence="3" id="KW-1185">Reference proteome</keyword>
<evidence type="ECO:0000256" key="1">
    <source>
        <dbReference type="SAM" id="Phobius"/>
    </source>
</evidence>
<name>A0ABY8UMM0_TETOB</name>
<keyword evidence="1" id="KW-1133">Transmembrane helix</keyword>
<dbReference type="EMBL" id="CP126219">
    <property type="protein sequence ID" value="WIA20853.1"/>
    <property type="molecule type" value="Genomic_DNA"/>
</dbReference>
<evidence type="ECO:0000313" key="3">
    <source>
        <dbReference type="Proteomes" id="UP001244341"/>
    </source>
</evidence>
<feature type="transmembrane region" description="Helical" evidence="1">
    <location>
        <begin position="52"/>
        <end position="70"/>
    </location>
</feature>
<dbReference type="Proteomes" id="UP001244341">
    <property type="component" value="Chromosome 12b"/>
</dbReference>
<gene>
    <name evidence="2" type="ORF">OEZ85_005202</name>
</gene>
<evidence type="ECO:0000313" key="2">
    <source>
        <dbReference type="EMBL" id="WIA20853.1"/>
    </source>
</evidence>
<sequence>MPFTQFGNNDLEQSYLSWKHHSLLQVDYAAALFEVLYLAVLLRRMMTEPMTVFYFLFILFKTLPHVPLMMGLRYPYLRHRELWLLLVAPVTAAIAICLSLPAVARGQPPMLLPNRAYRAYWASRGELQTGMLRPFLQHMRLRPYLVYTLIDAAISVWVFAQVFGVWAAVERWSCAVVVSVSLCWGLDLYMRRRFVGALSRQHKQLQQQRLEVRPHQD</sequence>
<keyword evidence="1" id="KW-0812">Transmembrane</keyword>
<feature type="transmembrane region" description="Helical" evidence="1">
    <location>
        <begin position="82"/>
        <end position="104"/>
    </location>
</feature>
<organism evidence="2 3">
    <name type="scientific">Tetradesmus obliquus</name>
    <name type="common">Green alga</name>
    <name type="synonym">Acutodesmus obliquus</name>
    <dbReference type="NCBI Taxonomy" id="3088"/>
    <lineage>
        <taxon>Eukaryota</taxon>
        <taxon>Viridiplantae</taxon>
        <taxon>Chlorophyta</taxon>
        <taxon>core chlorophytes</taxon>
        <taxon>Chlorophyceae</taxon>
        <taxon>CS clade</taxon>
        <taxon>Sphaeropleales</taxon>
        <taxon>Scenedesmaceae</taxon>
        <taxon>Tetradesmus</taxon>
    </lineage>
</organism>
<protein>
    <submittedName>
        <fullName evidence="2">Uncharacterized protein</fullName>
    </submittedName>
</protein>
<accession>A0ABY8UMM0</accession>
<proteinExistence type="predicted"/>
<reference evidence="2 3" key="1">
    <citation type="submission" date="2023-05" db="EMBL/GenBank/DDBJ databases">
        <title>A 100% complete, gapless, phased diploid assembly of the Scenedesmus obliquus UTEX 3031 genome.</title>
        <authorList>
            <person name="Biondi T.C."/>
            <person name="Hanschen E.R."/>
            <person name="Kwon T."/>
            <person name="Eng W."/>
            <person name="Kruse C.P.S."/>
            <person name="Koehler S.I."/>
            <person name="Kunde Y."/>
            <person name="Gleasner C.D."/>
            <person name="You Mak K.T."/>
            <person name="Polle J."/>
            <person name="Hovde B.T."/>
            <person name="Starkenburg S.R."/>
        </authorList>
    </citation>
    <scope>NUCLEOTIDE SEQUENCE [LARGE SCALE GENOMIC DNA]</scope>
    <source>
        <strain evidence="2 3">DOE0152z</strain>
    </source>
</reference>
<feature type="transmembrane region" description="Helical" evidence="1">
    <location>
        <begin position="144"/>
        <end position="166"/>
    </location>
</feature>
<keyword evidence="1" id="KW-0472">Membrane</keyword>